<name>A0ABV3TXT1_9GAMM</name>
<gene>
    <name evidence="1" type="ORF">AB4875_09740</name>
</gene>
<accession>A0ABV3TXT1</accession>
<proteinExistence type="predicted"/>
<evidence type="ECO:0000313" key="2">
    <source>
        <dbReference type="Proteomes" id="UP001557484"/>
    </source>
</evidence>
<dbReference type="RefSeq" id="WP_368375870.1">
    <property type="nucleotide sequence ID" value="NZ_JBFRYB010000001.1"/>
</dbReference>
<sequence length="97" mass="10762">MTVPEHYLAELETRLTTFFSDQAEGLDIPPALLYRLEGFIDAGIMVAFISAADIKKRLITLAEHYAGAEAAAIYENDDRVILHLLMPEAPVYPSTKP</sequence>
<dbReference type="EMBL" id="JBFRYB010000001">
    <property type="protein sequence ID" value="MEX1665773.1"/>
    <property type="molecule type" value="Genomic_DNA"/>
</dbReference>
<reference evidence="1 2" key="1">
    <citation type="journal article" date="2011" name="Int. J. Syst. Evol. Microbiol.">
        <title>Zhongshania antarctica gen. nov., sp. nov. and Zhongshania guokunii sp. nov., gammaproteobacteria respectively isolated from coastal attached (fast) ice and surface seawater of the Antarctic.</title>
        <authorList>
            <person name="Li H.J."/>
            <person name="Zhang X.Y."/>
            <person name="Chen C.X."/>
            <person name="Zhang Y.J."/>
            <person name="Gao Z.M."/>
            <person name="Yu Y."/>
            <person name="Chen X.L."/>
            <person name="Chen B."/>
            <person name="Zhang Y.Z."/>
        </authorList>
    </citation>
    <scope>NUCLEOTIDE SEQUENCE [LARGE SCALE GENOMIC DNA]</scope>
    <source>
        <strain evidence="1 2">R06B22</strain>
    </source>
</reference>
<keyword evidence="2" id="KW-1185">Reference proteome</keyword>
<protein>
    <submittedName>
        <fullName evidence="1">Uncharacterized protein</fullName>
    </submittedName>
</protein>
<organism evidence="1 2">
    <name type="scientific">Zhongshania arctica</name>
    <dbReference type="NCBI Taxonomy" id="3238302"/>
    <lineage>
        <taxon>Bacteria</taxon>
        <taxon>Pseudomonadati</taxon>
        <taxon>Pseudomonadota</taxon>
        <taxon>Gammaproteobacteria</taxon>
        <taxon>Cellvibrionales</taxon>
        <taxon>Spongiibacteraceae</taxon>
        <taxon>Zhongshania</taxon>
    </lineage>
</organism>
<dbReference type="Proteomes" id="UP001557484">
    <property type="component" value="Unassembled WGS sequence"/>
</dbReference>
<comment type="caution">
    <text evidence="1">The sequence shown here is derived from an EMBL/GenBank/DDBJ whole genome shotgun (WGS) entry which is preliminary data.</text>
</comment>
<evidence type="ECO:0000313" key="1">
    <source>
        <dbReference type="EMBL" id="MEX1665773.1"/>
    </source>
</evidence>